<organism evidence="1 2">
    <name type="scientific">Flavobacterium ginsenosidimutans</name>
    <dbReference type="NCBI Taxonomy" id="687844"/>
    <lineage>
        <taxon>Bacteria</taxon>
        <taxon>Pseudomonadati</taxon>
        <taxon>Bacteroidota</taxon>
        <taxon>Flavobacteriia</taxon>
        <taxon>Flavobacteriales</taxon>
        <taxon>Flavobacteriaceae</taxon>
        <taxon>Flavobacterium</taxon>
    </lineage>
</organism>
<proteinExistence type="predicted"/>
<dbReference type="Proteomes" id="UP001447857">
    <property type="component" value="Chromosome"/>
</dbReference>
<reference evidence="1 2" key="1">
    <citation type="submission" date="2024-02" db="EMBL/GenBank/DDBJ databases">
        <title>complete genome of Flavobacterium ginsenosidimutans Str. YTB16.</title>
        <authorList>
            <person name="Wang Q."/>
        </authorList>
    </citation>
    <scope>NUCLEOTIDE SEQUENCE [LARGE SCALE GENOMIC DNA]</scope>
    <source>
        <strain evidence="1 2">YTB16</strain>
    </source>
</reference>
<accession>A0ABZ2QE01</accession>
<keyword evidence="2" id="KW-1185">Reference proteome</keyword>
<evidence type="ECO:0000313" key="2">
    <source>
        <dbReference type="Proteomes" id="UP001447857"/>
    </source>
</evidence>
<evidence type="ECO:0008006" key="3">
    <source>
        <dbReference type="Google" id="ProtNLM"/>
    </source>
</evidence>
<gene>
    <name evidence="1" type="ORF">V6624_07575</name>
</gene>
<dbReference type="EMBL" id="CP147988">
    <property type="protein sequence ID" value="WXK51487.1"/>
    <property type="molecule type" value="Genomic_DNA"/>
</dbReference>
<dbReference type="RefSeq" id="WP_338841457.1">
    <property type="nucleotide sequence ID" value="NZ_CP147988.1"/>
</dbReference>
<evidence type="ECO:0000313" key="1">
    <source>
        <dbReference type="EMBL" id="WXK51487.1"/>
    </source>
</evidence>
<sequence length="178" mass="21353">MFEIKPVEKLKHELLTQKQQLRNFPKSAQFVFDNLYNEIVTQIKTIEISAECILLDSVQSFNKNKEFSNAEYWKANLTNEEISSYWFFANNGQGDLWLFDKENNIHFYDHDQEEMSPENFLDTGLNFEKWLQFADINNQLDTLLINQDKIDKHLIVEYEEKLKEISITLLNNYPFNYY</sequence>
<protein>
    <recommendedName>
        <fullName evidence="3">Knr4/Smi1-like domain-containing protein</fullName>
    </recommendedName>
</protein>
<name>A0ABZ2QE01_9FLAO</name>